<dbReference type="InterPro" id="IPR058404">
    <property type="entry name" value="DUF8091"/>
</dbReference>
<dbReference type="EMBL" id="SLUK01000002">
    <property type="protein sequence ID" value="TCL44390.1"/>
    <property type="molecule type" value="Genomic_DNA"/>
</dbReference>
<accession>A0A9X8UKB1</accession>
<comment type="caution">
    <text evidence="2">The sequence shown here is derived from an EMBL/GenBank/DDBJ whole genome shotgun (WGS) entry which is preliminary data.</text>
</comment>
<reference evidence="2 3" key="1">
    <citation type="submission" date="2019-03" db="EMBL/GenBank/DDBJ databases">
        <title>Genomic Encyclopedia of Type Strains, Phase IV (KMG-IV): sequencing the most valuable type-strain genomes for metagenomic binning, comparative biology and taxonomic classification.</title>
        <authorList>
            <person name="Goeker M."/>
        </authorList>
    </citation>
    <scope>NUCLEOTIDE SEQUENCE [LARGE SCALE GENOMIC DNA]</scope>
    <source>
        <strain evidence="2 3">DSM 100433</strain>
    </source>
</reference>
<organism evidence="2 3">
    <name type="scientific">Harryflintia acetispora</name>
    <dbReference type="NCBI Taxonomy" id="1849041"/>
    <lineage>
        <taxon>Bacteria</taxon>
        <taxon>Bacillati</taxon>
        <taxon>Bacillota</taxon>
        <taxon>Clostridia</taxon>
        <taxon>Eubacteriales</taxon>
        <taxon>Oscillospiraceae</taxon>
        <taxon>Harryflintia</taxon>
    </lineage>
</organism>
<protein>
    <recommendedName>
        <fullName evidence="1">DUF8091 domain-containing protein</fullName>
    </recommendedName>
</protein>
<feature type="domain" description="DUF8091" evidence="1">
    <location>
        <begin position="47"/>
        <end position="197"/>
    </location>
</feature>
<gene>
    <name evidence="2" type="ORF">EDD78_1023</name>
</gene>
<name>A0A9X8UKB1_9FIRM</name>
<dbReference type="Gene3D" id="1.10.10.10">
    <property type="entry name" value="Winged helix-like DNA-binding domain superfamily/Winged helix DNA-binding domain"/>
    <property type="match status" value="1"/>
</dbReference>
<sequence length="262" mass="29819">MARPPGDVTPPTPAQQERFFTVCQQVLADRKGGGGPTGGIGTLGERTLHAVLKCYLEPDETLHEVKIGRRVADIARENEIVEIQTRSFGRLREKLDRFLRERPVTVVYPIARIKWIYWLNEEDGSLTEKRRSPKTGAPWDAFYELYQLRPMLGSAGLRFQLLFLDMEEYRLLNGWSADRKRGCTRFERIPLSLRGELLLDSPGSWLSMVPPGLPEPYTSRDFAKVAVLSRPTAQKALSVLLQTGAVERVGKEKNSYLYRTRT</sequence>
<evidence type="ECO:0000313" key="3">
    <source>
        <dbReference type="Proteomes" id="UP000294682"/>
    </source>
</evidence>
<dbReference type="Pfam" id="PF26351">
    <property type="entry name" value="DUF8091"/>
    <property type="match status" value="1"/>
</dbReference>
<dbReference type="RefSeq" id="WP_242942182.1">
    <property type="nucleotide sequence ID" value="NZ_JADNAH010000024.1"/>
</dbReference>
<dbReference type="Proteomes" id="UP000294682">
    <property type="component" value="Unassembled WGS sequence"/>
</dbReference>
<proteinExistence type="predicted"/>
<keyword evidence="3" id="KW-1185">Reference proteome</keyword>
<dbReference type="InterPro" id="IPR036388">
    <property type="entry name" value="WH-like_DNA-bd_sf"/>
</dbReference>
<dbReference type="AlphaFoldDB" id="A0A9X8UKB1"/>
<evidence type="ECO:0000259" key="1">
    <source>
        <dbReference type="Pfam" id="PF26351"/>
    </source>
</evidence>
<evidence type="ECO:0000313" key="2">
    <source>
        <dbReference type="EMBL" id="TCL44390.1"/>
    </source>
</evidence>